<dbReference type="InterPro" id="IPR009057">
    <property type="entry name" value="Homeodomain-like_sf"/>
</dbReference>
<keyword evidence="4" id="KW-1185">Reference proteome</keyword>
<dbReference type="PROSITE" id="PS50090">
    <property type="entry name" value="MYB_LIKE"/>
    <property type="match status" value="1"/>
</dbReference>
<gene>
    <name evidence="3" type="ORF">FCALED_LOCUS5567</name>
</gene>
<evidence type="ECO:0000313" key="3">
    <source>
        <dbReference type="EMBL" id="CAG8539474.1"/>
    </source>
</evidence>
<proteinExistence type="predicted"/>
<dbReference type="Proteomes" id="UP000789570">
    <property type="component" value="Unassembled WGS sequence"/>
</dbReference>
<protein>
    <submittedName>
        <fullName evidence="3">5282_t:CDS:1</fullName>
    </submittedName>
</protein>
<evidence type="ECO:0000259" key="2">
    <source>
        <dbReference type="PROSITE" id="PS50090"/>
    </source>
</evidence>
<dbReference type="EMBL" id="CAJVPQ010001226">
    <property type="protein sequence ID" value="CAG8539474.1"/>
    <property type="molecule type" value="Genomic_DNA"/>
</dbReference>
<name>A0A9N9AQS5_9GLOM</name>
<feature type="compositionally biased region" description="Low complexity" evidence="1">
    <location>
        <begin position="64"/>
        <end position="73"/>
    </location>
</feature>
<dbReference type="AlphaFoldDB" id="A0A9N9AQS5"/>
<evidence type="ECO:0000256" key="1">
    <source>
        <dbReference type="SAM" id="MobiDB-lite"/>
    </source>
</evidence>
<feature type="region of interest" description="Disordered" evidence="1">
    <location>
        <begin position="45"/>
        <end position="81"/>
    </location>
</feature>
<dbReference type="InterPro" id="IPR001005">
    <property type="entry name" value="SANT/Myb"/>
</dbReference>
<feature type="compositionally biased region" description="Basic and acidic residues" evidence="1">
    <location>
        <begin position="49"/>
        <end position="60"/>
    </location>
</feature>
<organism evidence="3 4">
    <name type="scientific">Funneliformis caledonium</name>
    <dbReference type="NCBI Taxonomy" id="1117310"/>
    <lineage>
        <taxon>Eukaryota</taxon>
        <taxon>Fungi</taxon>
        <taxon>Fungi incertae sedis</taxon>
        <taxon>Mucoromycota</taxon>
        <taxon>Glomeromycotina</taxon>
        <taxon>Glomeromycetes</taxon>
        <taxon>Glomerales</taxon>
        <taxon>Glomeraceae</taxon>
        <taxon>Funneliformis</taxon>
    </lineage>
</organism>
<reference evidence="3" key="1">
    <citation type="submission" date="2021-06" db="EMBL/GenBank/DDBJ databases">
        <authorList>
            <person name="Kallberg Y."/>
            <person name="Tangrot J."/>
            <person name="Rosling A."/>
        </authorList>
    </citation>
    <scope>NUCLEOTIDE SEQUENCE</scope>
    <source>
        <strain evidence="3">UK204</strain>
    </source>
</reference>
<accession>A0A9N9AQS5</accession>
<dbReference type="SUPFAM" id="SSF46689">
    <property type="entry name" value="Homeodomain-like"/>
    <property type="match status" value="1"/>
</dbReference>
<evidence type="ECO:0000313" key="4">
    <source>
        <dbReference type="Proteomes" id="UP000789570"/>
    </source>
</evidence>
<dbReference type="CDD" id="cd00167">
    <property type="entry name" value="SANT"/>
    <property type="match status" value="1"/>
</dbReference>
<comment type="caution">
    <text evidence="3">The sequence shown here is derived from an EMBL/GenBank/DDBJ whole genome shotgun (WGS) entry which is preliminary data.</text>
</comment>
<sequence length="107" mass="12229">MSKSRSIWTPFDDCLLVQAVNLEPTTRINWNVIAGHFRARNSRSCRISSRVEDNEDDSVKRYGRPPSSSPNNRSTDDGRVPERLIEAKAELERKAIDAYVKYMADTV</sequence>
<dbReference type="Gene3D" id="1.10.10.60">
    <property type="entry name" value="Homeodomain-like"/>
    <property type="match status" value="1"/>
</dbReference>
<feature type="domain" description="Myb-like" evidence="2">
    <location>
        <begin position="1"/>
        <end position="46"/>
    </location>
</feature>